<dbReference type="PANTHER" id="PTHR42818:SF1">
    <property type="entry name" value="SULFOPYRUVATE DECARBOXYLASE"/>
    <property type="match status" value="1"/>
</dbReference>
<keyword evidence="2" id="KW-0210">Decarboxylase</keyword>
<dbReference type="SUPFAM" id="SSF52518">
    <property type="entry name" value="Thiamin diphosphate-binding fold (THDP-binding)"/>
    <property type="match status" value="2"/>
</dbReference>
<dbReference type="EC" id="4.1.1.79" evidence="4"/>
<keyword evidence="1" id="KW-0174">Coenzyme M biosynthesis</keyword>
<name>A0AA96V0C0_9EURY</name>
<evidence type="ECO:0000256" key="5">
    <source>
        <dbReference type="ARBA" id="ARBA00048551"/>
    </source>
</evidence>
<dbReference type="GO" id="GO:0050545">
    <property type="term" value="F:sulfopyruvate decarboxylase activity"/>
    <property type="evidence" value="ECO:0007669"/>
    <property type="project" value="UniProtKB-EC"/>
</dbReference>
<dbReference type="Proteomes" id="UP001302978">
    <property type="component" value="Chromosome"/>
</dbReference>
<dbReference type="NCBIfam" id="TIGR03845">
    <property type="entry name" value="sulfopyru_alph"/>
    <property type="match status" value="1"/>
</dbReference>
<evidence type="ECO:0000256" key="1">
    <source>
        <dbReference type="ARBA" id="ARBA00022545"/>
    </source>
</evidence>
<proteinExistence type="predicted"/>
<keyword evidence="8" id="KW-1185">Reference proteome</keyword>
<comment type="catalytic activity">
    <reaction evidence="5">
        <text>3-sulfopyruvate + H(+) = sulfoacetaldehyde + CO2</text>
        <dbReference type="Rhea" id="RHEA:20948"/>
        <dbReference type="ChEBI" id="CHEBI:15378"/>
        <dbReference type="ChEBI" id="CHEBI:16526"/>
        <dbReference type="ChEBI" id="CHEBI:57940"/>
        <dbReference type="ChEBI" id="CHEBI:58246"/>
        <dbReference type="EC" id="4.1.1.79"/>
    </reaction>
</comment>
<dbReference type="InterPro" id="IPR029061">
    <property type="entry name" value="THDP-binding"/>
</dbReference>
<dbReference type="GO" id="GO:0030976">
    <property type="term" value="F:thiamine pyrophosphate binding"/>
    <property type="evidence" value="ECO:0007669"/>
    <property type="project" value="InterPro"/>
</dbReference>
<keyword evidence="3" id="KW-0456">Lyase</keyword>
<evidence type="ECO:0000256" key="2">
    <source>
        <dbReference type="ARBA" id="ARBA00022793"/>
    </source>
</evidence>
<dbReference type="InterPro" id="IPR011766">
    <property type="entry name" value="TPP_enzyme_TPP-bd"/>
</dbReference>
<reference evidence="7 8" key="1">
    <citation type="submission" date="2023-07" db="EMBL/GenBank/DDBJ databases">
        <title>Closed genoem sequence of Methanomicrococcus sp. Hf6.</title>
        <authorList>
            <person name="Poehlein A."/>
            <person name="Protasov E."/>
            <person name="Platt K."/>
            <person name="Reeh H."/>
            <person name="Daniel R."/>
            <person name="Brune A."/>
        </authorList>
    </citation>
    <scope>NUCLEOTIDE SEQUENCE [LARGE SCALE GENOMIC DNA]</scope>
    <source>
        <strain evidence="7 8">Hf6</strain>
    </source>
</reference>
<dbReference type="Pfam" id="PF02775">
    <property type="entry name" value="TPP_enzyme_C"/>
    <property type="match status" value="1"/>
</dbReference>
<evidence type="ECO:0000259" key="6">
    <source>
        <dbReference type="Pfam" id="PF02775"/>
    </source>
</evidence>
<evidence type="ECO:0000313" key="7">
    <source>
        <dbReference type="EMBL" id="WNY23428.1"/>
    </source>
</evidence>
<protein>
    <recommendedName>
        <fullName evidence="4">sulfopyruvate decarboxylase</fullName>
        <ecNumber evidence="4">4.1.1.79</ecNumber>
    </recommendedName>
</protein>
<dbReference type="AlphaFoldDB" id="A0AA96V0C0"/>
<dbReference type="NCBIfam" id="TIGR03846">
    <property type="entry name" value="sulfopy_beta"/>
    <property type="match status" value="1"/>
</dbReference>
<dbReference type="InterPro" id="IPR022494">
    <property type="entry name" value="Sulfopyruvate_deCO2ase_bsu"/>
</dbReference>
<dbReference type="GO" id="GO:0019295">
    <property type="term" value="P:coenzyme M biosynthetic process"/>
    <property type="evidence" value="ECO:0007669"/>
    <property type="project" value="UniProtKB-KW"/>
</dbReference>
<gene>
    <name evidence="7" type="ORF">MmiHf6_07350</name>
</gene>
<dbReference type="PANTHER" id="PTHR42818">
    <property type="entry name" value="SULFOPYRUVATE DECARBOXYLASE SUBUNIT ALPHA"/>
    <property type="match status" value="1"/>
</dbReference>
<dbReference type="InterPro" id="IPR022502">
    <property type="entry name" value="Sulfopyruvate_deCO2ase_alpha"/>
</dbReference>
<dbReference type="InterPro" id="IPR051818">
    <property type="entry name" value="TPP_dependent_decarboxylase"/>
</dbReference>
<dbReference type="EMBL" id="CP131059">
    <property type="protein sequence ID" value="WNY23428.1"/>
    <property type="molecule type" value="Genomic_DNA"/>
</dbReference>
<evidence type="ECO:0000313" key="8">
    <source>
        <dbReference type="Proteomes" id="UP001302978"/>
    </source>
</evidence>
<dbReference type="RefSeq" id="WP_316558445.1">
    <property type="nucleotide sequence ID" value="NZ_CP131059.1"/>
</dbReference>
<dbReference type="CDD" id="cd07035">
    <property type="entry name" value="TPP_PYR_POX_like"/>
    <property type="match status" value="1"/>
</dbReference>
<feature type="domain" description="Thiamine pyrophosphate enzyme TPP-binding" evidence="6">
    <location>
        <begin position="233"/>
        <end position="341"/>
    </location>
</feature>
<dbReference type="KEGG" id="mehf:MmiHf6_07350"/>
<dbReference type="Gene3D" id="3.40.50.970">
    <property type="match status" value="2"/>
</dbReference>
<dbReference type="GeneID" id="85195247"/>
<organism evidence="7 8">
    <name type="scientific">Methanimicrococcus hongohii</name>
    <dbReference type="NCBI Taxonomy" id="3028295"/>
    <lineage>
        <taxon>Archaea</taxon>
        <taxon>Methanobacteriati</taxon>
        <taxon>Methanobacteriota</taxon>
        <taxon>Stenosarchaea group</taxon>
        <taxon>Methanomicrobia</taxon>
        <taxon>Methanosarcinales</taxon>
        <taxon>Methanosarcinaceae</taxon>
        <taxon>Methanimicrococcus</taxon>
    </lineage>
</organism>
<sequence length="370" mass="40547">MNEEHVIEILKKEGIDFVASLPCDKNKRLTALLPDSFDVIDLTREEDGVGICAGAYLVGKKPIQSIQSSGLGNMLNAMMSLTCVYKMPLPILASWRGGADETIEAQIPFNQNLTKLLDVYDIPYRIFSKKEDLENLGEIIQIAYEKNTPAVALILPSCWEPVSPIQISYPKRHWPSKTFSMNGFDQLFMKRRDAISVIAENISEEDILISNIGIPSKELYDLKDRDLNFYMLGSYTQVSAIGLGCALASHRNVYVIDGDGSLLGSSVLPVIAAADPLNLTIFALDNGTFGSTGNQISPAYMTADLPFIAHGSGFSNVSRACTKEELKNSFSQKMTGAAFVHVPILPGNSDVSNIPISAEEIKKRFMNALL</sequence>
<evidence type="ECO:0000256" key="4">
    <source>
        <dbReference type="ARBA" id="ARBA00038875"/>
    </source>
</evidence>
<evidence type="ECO:0000256" key="3">
    <source>
        <dbReference type="ARBA" id="ARBA00023239"/>
    </source>
</evidence>
<accession>A0AA96V0C0</accession>